<gene>
    <name evidence="3" type="ORF">PGLA_22180</name>
</gene>
<feature type="region of interest" description="Disordered" evidence="1">
    <location>
        <begin position="31"/>
        <end position="72"/>
    </location>
</feature>
<name>A0A168ELQ7_9BACL</name>
<dbReference type="EMBL" id="LVJH01000061">
    <property type="protein sequence ID" value="OAB35314.1"/>
    <property type="molecule type" value="Genomic_DNA"/>
</dbReference>
<dbReference type="AlphaFoldDB" id="A0A168ELQ7"/>
<keyword evidence="2" id="KW-0812">Transmembrane</keyword>
<keyword evidence="2" id="KW-0472">Membrane</keyword>
<organism evidence="3 4">
    <name type="scientific">Paenibacillus glacialis</name>
    <dbReference type="NCBI Taxonomy" id="494026"/>
    <lineage>
        <taxon>Bacteria</taxon>
        <taxon>Bacillati</taxon>
        <taxon>Bacillota</taxon>
        <taxon>Bacilli</taxon>
        <taxon>Bacillales</taxon>
        <taxon>Paenibacillaceae</taxon>
        <taxon>Paenibacillus</taxon>
    </lineage>
</organism>
<evidence type="ECO:0000313" key="3">
    <source>
        <dbReference type="EMBL" id="OAB35314.1"/>
    </source>
</evidence>
<sequence>MWKKIAAPIVLVVVTIGILTGAFLYVLNSRDNSDLNPKETDVYQEDRMMQNQEEMSPPYQDQDGSVSGAAKP</sequence>
<reference evidence="3 4" key="1">
    <citation type="submission" date="2016-03" db="EMBL/GenBank/DDBJ databases">
        <title>Draft genome sequence of Paenibacillus glacialis DSM 22343.</title>
        <authorList>
            <person name="Shin S.-K."/>
            <person name="Yi H."/>
        </authorList>
    </citation>
    <scope>NUCLEOTIDE SEQUENCE [LARGE SCALE GENOMIC DNA]</scope>
    <source>
        <strain evidence="3 4">DSM 22343</strain>
    </source>
</reference>
<accession>A0A168ELQ7</accession>
<evidence type="ECO:0000313" key="4">
    <source>
        <dbReference type="Proteomes" id="UP000076967"/>
    </source>
</evidence>
<keyword evidence="4" id="KW-1185">Reference proteome</keyword>
<evidence type="ECO:0000256" key="2">
    <source>
        <dbReference type="SAM" id="Phobius"/>
    </source>
</evidence>
<dbReference type="STRING" id="494026.PGLA_22180"/>
<protein>
    <submittedName>
        <fullName evidence="3">Uncharacterized protein</fullName>
    </submittedName>
</protein>
<feature type="compositionally biased region" description="Basic and acidic residues" evidence="1">
    <location>
        <begin position="31"/>
        <end position="48"/>
    </location>
</feature>
<dbReference type="Proteomes" id="UP000076967">
    <property type="component" value="Unassembled WGS sequence"/>
</dbReference>
<keyword evidence="2" id="KW-1133">Transmembrane helix</keyword>
<proteinExistence type="predicted"/>
<feature type="transmembrane region" description="Helical" evidence="2">
    <location>
        <begin position="6"/>
        <end position="27"/>
    </location>
</feature>
<evidence type="ECO:0000256" key="1">
    <source>
        <dbReference type="SAM" id="MobiDB-lite"/>
    </source>
</evidence>
<comment type="caution">
    <text evidence="3">The sequence shown here is derived from an EMBL/GenBank/DDBJ whole genome shotgun (WGS) entry which is preliminary data.</text>
</comment>
<dbReference type="RefSeq" id="WP_068537232.1">
    <property type="nucleotide sequence ID" value="NZ_LVJH01000061.1"/>
</dbReference>